<reference evidence="1 2" key="1">
    <citation type="submission" date="2019-04" db="EMBL/GenBank/DDBJ databases">
        <title>An improved genome assembly and genetic linkage map for asparagus bean, Vigna unguiculata ssp. sesquipedialis.</title>
        <authorList>
            <person name="Xia Q."/>
            <person name="Zhang R."/>
            <person name="Dong Y."/>
        </authorList>
    </citation>
    <scope>NUCLEOTIDE SEQUENCE [LARGE SCALE GENOMIC DNA]</scope>
    <source>
        <tissue evidence="1">Leaf</tissue>
    </source>
</reference>
<gene>
    <name evidence="1" type="ORF">DEO72_LG9g461</name>
</gene>
<proteinExistence type="predicted"/>
<protein>
    <submittedName>
        <fullName evidence="1">Uncharacterized protein</fullName>
    </submittedName>
</protein>
<dbReference type="EMBL" id="CP039353">
    <property type="protein sequence ID" value="QCE05458.1"/>
    <property type="molecule type" value="Genomic_DNA"/>
</dbReference>
<dbReference type="AlphaFoldDB" id="A0A4D6MWH9"/>
<keyword evidence="2" id="KW-1185">Reference proteome</keyword>
<organism evidence="1 2">
    <name type="scientific">Vigna unguiculata</name>
    <name type="common">Cowpea</name>
    <dbReference type="NCBI Taxonomy" id="3917"/>
    <lineage>
        <taxon>Eukaryota</taxon>
        <taxon>Viridiplantae</taxon>
        <taxon>Streptophyta</taxon>
        <taxon>Embryophyta</taxon>
        <taxon>Tracheophyta</taxon>
        <taxon>Spermatophyta</taxon>
        <taxon>Magnoliopsida</taxon>
        <taxon>eudicotyledons</taxon>
        <taxon>Gunneridae</taxon>
        <taxon>Pentapetalae</taxon>
        <taxon>rosids</taxon>
        <taxon>fabids</taxon>
        <taxon>Fabales</taxon>
        <taxon>Fabaceae</taxon>
        <taxon>Papilionoideae</taxon>
        <taxon>50 kb inversion clade</taxon>
        <taxon>NPAAA clade</taxon>
        <taxon>indigoferoid/millettioid clade</taxon>
        <taxon>Phaseoleae</taxon>
        <taxon>Vigna</taxon>
    </lineage>
</organism>
<evidence type="ECO:0000313" key="1">
    <source>
        <dbReference type="EMBL" id="QCE05458.1"/>
    </source>
</evidence>
<accession>A0A4D6MWH9</accession>
<dbReference type="Proteomes" id="UP000501690">
    <property type="component" value="Linkage Group LG9"/>
</dbReference>
<evidence type="ECO:0000313" key="2">
    <source>
        <dbReference type="Proteomes" id="UP000501690"/>
    </source>
</evidence>
<sequence>MALNVNLNRLAGLQSRKATHTIFYAFLVPERNHLAARTEPPGDVCFSTKFLGFWIICMVVMNIRQCLWERVVPGGEVGPAKRHLQLVASEAFGVRRPGSEFCLVAQEQRQAIMEMHNDGLLLMIGVKHVAFLKLWLKMTFLELWLGMTDEHEELLSCGLGWRVLLVVWFVASFLHVFYKLWQQDILSSPYIFVFGDDRVRGSREQMMLYVDLVRRRAEVGLV</sequence>
<name>A0A4D6MWH9_VIGUN</name>